<evidence type="ECO:0000313" key="4">
    <source>
        <dbReference type="EMBL" id="EMD88516.1"/>
    </source>
</evidence>
<dbReference type="InterPro" id="IPR050745">
    <property type="entry name" value="Multifunctional_regulatory"/>
</dbReference>
<evidence type="ECO:0000256" key="2">
    <source>
        <dbReference type="ARBA" id="ARBA00023043"/>
    </source>
</evidence>
<dbReference type="PRINTS" id="PR01415">
    <property type="entry name" value="ANKYRIN"/>
</dbReference>
<sequence length="297" mass="31684">PVHKAAEQGDISKLTSLVHSAENIDDYDMYGVCTPLHLAIQGDHAEAVKILLEAGADPEKLDYSDTALDPPHPAVDLVAWITIKTMVDAGASFEVTNQSLRTPLHLAQTRAIADFLCSLGANTSAKDDQGQMPLHTACHKVLADVVDLLISRNPSVNEIATKDQFTPLHFATCGRHGLTSHIYVPEESWNRETSICRLQTVQVLLKNGANIQAATSDGLTALHGAAHKGDINLTRFLLEQGANVNAPTVAGETALHTVMAIDAFQAPTESQISAMATLLLEYGANLETKDGTGATPL</sequence>
<organism evidence="4 5">
    <name type="scientific">Cochliobolus heterostrophus (strain C5 / ATCC 48332 / race O)</name>
    <name type="common">Southern corn leaf blight fungus</name>
    <name type="synonym">Bipolaris maydis</name>
    <dbReference type="NCBI Taxonomy" id="701091"/>
    <lineage>
        <taxon>Eukaryota</taxon>
        <taxon>Fungi</taxon>
        <taxon>Dikarya</taxon>
        <taxon>Ascomycota</taxon>
        <taxon>Pezizomycotina</taxon>
        <taxon>Dothideomycetes</taxon>
        <taxon>Pleosporomycetidae</taxon>
        <taxon>Pleosporales</taxon>
        <taxon>Pleosporineae</taxon>
        <taxon>Pleosporaceae</taxon>
        <taxon>Bipolaris</taxon>
    </lineage>
</organism>
<dbReference type="EMBL" id="KB445580">
    <property type="protein sequence ID" value="EMD88516.1"/>
    <property type="molecule type" value="Genomic_DNA"/>
</dbReference>
<dbReference type="Proteomes" id="UP000016936">
    <property type="component" value="Unassembled WGS sequence"/>
</dbReference>
<dbReference type="eggNOG" id="KOG4177">
    <property type="taxonomic scope" value="Eukaryota"/>
</dbReference>
<feature type="non-terminal residue" evidence="4">
    <location>
        <position position="1"/>
    </location>
</feature>
<proteinExistence type="predicted"/>
<dbReference type="InterPro" id="IPR036770">
    <property type="entry name" value="Ankyrin_rpt-contain_sf"/>
</dbReference>
<keyword evidence="1" id="KW-0677">Repeat</keyword>
<evidence type="ECO:0000313" key="5">
    <source>
        <dbReference type="Proteomes" id="UP000016936"/>
    </source>
</evidence>
<evidence type="ECO:0000256" key="3">
    <source>
        <dbReference type="PROSITE-ProRule" id="PRU00023"/>
    </source>
</evidence>
<dbReference type="HOGENOM" id="CLU_000134_18_0_1"/>
<dbReference type="OMA" id="HTEIFSM"/>
<name>M2U446_COCH5</name>
<dbReference type="OrthoDB" id="5431422at2759"/>
<reference evidence="5" key="2">
    <citation type="journal article" date="2013" name="PLoS Genet.">
        <title>Comparative genome structure, secondary metabolite, and effector coding capacity across Cochliobolus pathogens.</title>
        <authorList>
            <person name="Condon B.J."/>
            <person name="Leng Y."/>
            <person name="Wu D."/>
            <person name="Bushley K.E."/>
            <person name="Ohm R.A."/>
            <person name="Otillar R."/>
            <person name="Martin J."/>
            <person name="Schackwitz W."/>
            <person name="Grimwood J."/>
            <person name="MohdZainudin N."/>
            <person name="Xue C."/>
            <person name="Wang R."/>
            <person name="Manning V.A."/>
            <person name="Dhillon B."/>
            <person name="Tu Z.J."/>
            <person name="Steffenson B.J."/>
            <person name="Salamov A."/>
            <person name="Sun H."/>
            <person name="Lowry S."/>
            <person name="LaButti K."/>
            <person name="Han J."/>
            <person name="Copeland A."/>
            <person name="Lindquist E."/>
            <person name="Barry K."/>
            <person name="Schmutz J."/>
            <person name="Baker S.E."/>
            <person name="Ciuffetti L.M."/>
            <person name="Grigoriev I.V."/>
            <person name="Zhong S."/>
            <person name="Turgeon B.G."/>
        </authorList>
    </citation>
    <scope>NUCLEOTIDE SEQUENCE [LARGE SCALE GENOMIC DNA]</scope>
    <source>
        <strain evidence="5">C5 / ATCC 48332 / race O</strain>
    </source>
</reference>
<feature type="repeat" description="ANK" evidence="3">
    <location>
        <begin position="217"/>
        <end position="249"/>
    </location>
</feature>
<keyword evidence="2 3" id="KW-0040">ANK repeat</keyword>
<keyword evidence="5" id="KW-1185">Reference proteome</keyword>
<feature type="non-terminal residue" evidence="4">
    <location>
        <position position="297"/>
    </location>
</feature>
<dbReference type="PROSITE" id="PS50297">
    <property type="entry name" value="ANK_REP_REGION"/>
    <property type="match status" value="2"/>
</dbReference>
<accession>M2U446</accession>
<dbReference type="PANTHER" id="PTHR24189:SF50">
    <property type="entry name" value="ANKYRIN REPEAT AND SOCS BOX PROTEIN 2"/>
    <property type="match status" value="1"/>
</dbReference>
<protein>
    <submittedName>
        <fullName evidence="4">Uncharacterized protein</fullName>
    </submittedName>
</protein>
<feature type="repeat" description="ANK" evidence="3">
    <location>
        <begin position="129"/>
        <end position="161"/>
    </location>
</feature>
<dbReference type="Gene3D" id="1.25.40.20">
    <property type="entry name" value="Ankyrin repeat-containing domain"/>
    <property type="match status" value="3"/>
</dbReference>
<dbReference type="AlphaFoldDB" id="M2U446"/>
<dbReference type="InterPro" id="IPR002110">
    <property type="entry name" value="Ankyrin_rpt"/>
</dbReference>
<dbReference type="Pfam" id="PF12796">
    <property type="entry name" value="Ank_2"/>
    <property type="match status" value="3"/>
</dbReference>
<dbReference type="SMART" id="SM00248">
    <property type="entry name" value="ANK"/>
    <property type="match status" value="4"/>
</dbReference>
<reference evidence="4 5" key="1">
    <citation type="journal article" date="2012" name="PLoS Pathog.">
        <title>Diverse lifestyles and strategies of plant pathogenesis encoded in the genomes of eighteen Dothideomycetes fungi.</title>
        <authorList>
            <person name="Ohm R.A."/>
            <person name="Feau N."/>
            <person name="Henrissat B."/>
            <person name="Schoch C.L."/>
            <person name="Horwitz B.A."/>
            <person name="Barry K.W."/>
            <person name="Condon B.J."/>
            <person name="Copeland A.C."/>
            <person name="Dhillon B."/>
            <person name="Glaser F."/>
            <person name="Hesse C.N."/>
            <person name="Kosti I."/>
            <person name="LaButti K."/>
            <person name="Lindquist E.A."/>
            <person name="Lucas S."/>
            <person name="Salamov A.A."/>
            <person name="Bradshaw R.E."/>
            <person name="Ciuffetti L."/>
            <person name="Hamelin R.C."/>
            <person name="Kema G.H.J."/>
            <person name="Lawrence C."/>
            <person name="Scott J.A."/>
            <person name="Spatafora J.W."/>
            <person name="Turgeon B.G."/>
            <person name="de Wit P.J.G.M."/>
            <person name="Zhong S."/>
            <person name="Goodwin S.B."/>
            <person name="Grigoriev I.V."/>
        </authorList>
    </citation>
    <scope>NUCLEOTIDE SEQUENCE [LARGE SCALE GENOMIC DNA]</scope>
    <source>
        <strain evidence="5">C5 / ATCC 48332 / race O</strain>
    </source>
</reference>
<dbReference type="STRING" id="701091.M2U446"/>
<dbReference type="SUPFAM" id="SSF48403">
    <property type="entry name" value="Ankyrin repeat"/>
    <property type="match status" value="1"/>
</dbReference>
<feature type="repeat" description="ANK" evidence="3">
    <location>
        <begin position="34"/>
        <end position="63"/>
    </location>
</feature>
<dbReference type="PROSITE" id="PS50088">
    <property type="entry name" value="ANK_REPEAT"/>
    <property type="match status" value="3"/>
</dbReference>
<gene>
    <name evidence="4" type="ORF">COCHEDRAFT_40276</name>
</gene>
<dbReference type="PANTHER" id="PTHR24189">
    <property type="entry name" value="MYOTROPHIN"/>
    <property type="match status" value="1"/>
</dbReference>
<evidence type="ECO:0000256" key="1">
    <source>
        <dbReference type="ARBA" id="ARBA00022737"/>
    </source>
</evidence>